<dbReference type="InterPro" id="IPR050913">
    <property type="entry name" value="AP2/ERF_ERF"/>
</dbReference>
<keyword evidence="4" id="KW-0804">Transcription</keyword>
<keyword evidence="3" id="KW-0238">DNA-binding</keyword>
<dbReference type="SMART" id="SM00380">
    <property type="entry name" value="AP2"/>
    <property type="match status" value="1"/>
</dbReference>
<dbReference type="GO" id="GO:0003677">
    <property type="term" value="F:DNA binding"/>
    <property type="evidence" value="ECO:0007669"/>
    <property type="project" value="UniProtKB-KW"/>
</dbReference>
<dbReference type="FunFam" id="3.30.730.10:FF:000005">
    <property type="entry name" value="ethylene-responsive transcription factor RAP2-11"/>
    <property type="match status" value="1"/>
</dbReference>
<keyword evidence="2" id="KW-0805">Transcription regulation</keyword>
<evidence type="ECO:0000259" key="8">
    <source>
        <dbReference type="PROSITE" id="PS51032"/>
    </source>
</evidence>
<dbReference type="AlphaFoldDB" id="A0AAW2K0D1"/>
<reference evidence="9" key="2">
    <citation type="journal article" date="2024" name="Plant">
        <title>Genomic evolution and insights into agronomic trait innovations of Sesamum species.</title>
        <authorList>
            <person name="Miao H."/>
            <person name="Wang L."/>
            <person name="Qu L."/>
            <person name="Liu H."/>
            <person name="Sun Y."/>
            <person name="Le M."/>
            <person name="Wang Q."/>
            <person name="Wei S."/>
            <person name="Zheng Y."/>
            <person name="Lin W."/>
            <person name="Duan Y."/>
            <person name="Cao H."/>
            <person name="Xiong S."/>
            <person name="Wang X."/>
            <person name="Wei L."/>
            <person name="Li C."/>
            <person name="Ma Q."/>
            <person name="Ju M."/>
            <person name="Zhao R."/>
            <person name="Li G."/>
            <person name="Mu C."/>
            <person name="Tian Q."/>
            <person name="Mei H."/>
            <person name="Zhang T."/>
            <person name="Gao T."/>
            <person name="Zhang H."/>
        </authorList>
    </citation>
    <scope>NUCLEOTIDE SEQUENCE</scope>
    <source>
        <strain evidence="9">G02</strain>
    </source>
</reference>
<evidence type="ECO:0000256" key="3">
    <source>
        <dbReference type="ARBA" id="ARBA00023125"/>
    </source>
</evidence>
<evidence type="ECO:0000256" key="7">
    <source>
        <dbReference type="SAM" id="MobiDB-lite"/>
    </source>
</evidence>
<dbReference type="InterPro" id="IPR016177">
    <property type="entry name" value="DNA-bd_dom_sf"/>
</dbReference>
<sequence>MKQTTSASDDGVRVRRKTSARGHHKFVGVRQRPSGRWVAEIKDSLQKVRLWLGTFDTAEDAARAYDNAARQLRGANARTNFELPQTGPNLAELENAEPFSFDAMCRTEEPEGLVGALKAKLFNKKSTRPFNAQFNFTGSVLLNNTKKSDQLSPATSTTNHVMNRVQIYNQNIDQLQIHDRSDRNGEKMDAAMNQTVNPVGSTSSLVSPGEPQLTWPVQVNHVQEEACAPRSCTWPPLDLAYQHNPLSEVLELSKKTGNNVQVNAAANSWVPLPSLDSQYGYNESNNWVSSGNIAWDSELHCVVPSVLG</sequence>
<protein>
    <submittedName>
        <fullName evidence="9">Ethylene-responsive transcription factor ERN1</fullName>
    </submittedName>
</protein>
<evidence type="ECO:0000256" key="4">
    <source>
        <dbReference type="ARBA" id="ARBA00023163"/>
    </source>
</evidence>
<dbReference type="PROSITE" id="PS51032">
    <property type="entry name" value="AP2_ERF"/>
    <property type="match status" value="1"/>
</dbReference>
<dbReference type="PANTHER" id="PTHR31194:SF189">
    <property type="entry name" value="AP2_ERF DOMAIN-CONTAINING PROTEIN"/>
    <property type="match status" value="1"/>
</dbReference>
<name>A0AAW2K0D1_SESRA</name>
<evidence type="ECO:0000256" key="5">
    <source>
        <dbReference type="ARBA" id="ARBA00023242"/>
    </source>
</evidence>
<proteinExistence type="inferred from homology"/>
<feature type="region of interest" description="Disordered" evidence="7">
    <location>
        <begin position="1"/>
        <end position="21"/>
    </location>
</feature>
<dbReference type="InterPro" id="IPR036955">
    <property type="entry name" value="AP2/ERF_dom_sf"/>
</dbReference>
<dbReference type="Pfam" id="PF00847">
    <property type="entry name" value="AP2"/>
    <property type="match status" value="1"/>
</dbReference>
<dbReference type="PRINTS" id="PR00367">
    <property type="entry name" value="ETHRSPELEMNT"/>
</dbReference>
<evidence type="ECO:0000256" key="6">
    <source>
        <dbReference type="ARBA" id="ARBA00024343"/>
    </source>
</evidence>
<dbReference type="SUPFAM" id="SSF54171">
    <property type="entry name" value="DNA-binding domain"/>
    <property type="match status" value="1"/>
</dbReference>
<evidence type="ECO:0000256" key="2">
    <source>
        <dbReference type="ARBA" id="ARBA00023015"/>
    </source>
</evidence>
<dbReference type="InterPro" id="IPR001471">
    <property type="entry name" value="AP2/ERF_dom"/>
</dbReference>
<feature type="domain" description="AP2/ERF" evidence="8">
    <location>
        <begin position="25"/>
        <end position="82"/>
    </location>
</feature>
<dbReference type="Gene3D" id="3.30.730.10">
    <property type="entry name" value="AP2/ERF domain"/>
    <property type="match status" value="1"/>
</dbReference>
<comment type="subcellular location">
    <subcellularLocation>
        <location evidence="1">Nucleus</location>
    </subcellularLocation>
</comment>
<dbReference type="GO" id="GO:0005634">
    <property type="term" value="C:nucleus"/>
    <property type="evidence" value="ECO:0007669"/>
    <property type="project" value="UniProtKB-SubCell"/>
</dbReference>
<comment type="similarity">
    <text evidence="6">Belongs to the AP2/ERF transcription factor family. ERF subfamily.</text>
</comment>
<comment type="caution">
    <text evidence="9">The sequence shown here is derived from an EMBL/GenBank/DDBJ whole genome shotgun (WGS) entry which is preliminary data.</text>
</comment>
<evidence type="ECO:0000256" key="1">
    <source>
        <dbReference type="ARBA" id="ARBA00004123"/>
    </source>
</evidence>
<evidence type="ECO:0000313" key="9">
    <source>
        <dbReference type="EMBL" id="KAL0299453.1"/>
    </source>
</evidence>
<accession>A0AAW2K0D1</accession>
<dbReference type="GO" id="GO:0003700">
    <property type="term" value="F:DNA-binding transcription factor activity"/>
    <property type="evidence" value="ECO:0007669"/>
    <property type="project" value="InterPro"/>
</dbReference>
<dbReference type="CDD" id="cd00018">
    <property type="entry name" value="AP2"/>
    <property type="match status" value="1"/>
</dbReference>
<gene>
    <name evidence="9" type="ORF">Sradi_6605100</name>
</gene>
<dbReference type="PANTHER" id="PTHR31194">
    <property type="entry name" value="SHN SHINE , DNA BINDING / TRANSCRIPTION FACTOR"/>
    <property type="match status" value="1"/>
</dbReference>
<reference evidence="9" key="1">
    <citation type="submission" date="2020-06" db="EMBL/GenBank/DDBJ databases">
        <authorList>
            <person name="Li T."/>
            <person name="Hu X."/>
            <person name="Zhang T."/>
            <person name="Song X."/>
            <person name="Zhang H."/>
            <person name="Dai N."/>
            <person name="Sheng W."/>
            <person name="Hou X."/>
            <person name="Wei L."/>
        </authorList>
    </citation>
    <scope>NUCLEOTIDE SEQUENCE</scope>
    <source>
        <strain evidence="9">G02</strain>
        <tissue evidence="9">Leaf</tissue>
    </source>
</reference>
<dbReference type="EMBL" id="JACGWJ010000031">
    <property type="protein sequence ID" value="KAL0299453.1"/>
    <property type="molecule type" value="Genomic_DNA"/>
</dbReference>
<keyword evidence="5" id="KW-0539">Nucleus</keyword>
<organism evidence="9">
    <name type="scientific">Sesamum radiatum</name>
    <name type="common">Black benniseed</name>
    <dbReference type="NCBI Taxonomy" id="300843"/>
    <lineage>
        <taxon>Eukaryota</taxon>
        <taxon>Viridiplantae</taxon>
        <taxon>Streptophyta</taxon>
        <taxon>Embryophyta</taxon>
        <taxon>Tracheophyta</taxon>
        <taxon>Spermatophyta</taxon>
        <taxon>Magnoliopsida</taxon>
        <taxon>eudicotyledons</taxon>
        <taxon>Gunneridae</taxon>
        <taxon>Pentapetalae</taxon>
        <taxon>asterids</taxon>
        <taxon>lamiids</taxon>
        <taxon>Lamiales</taxon>
        <taxon>Pedaliaceae</taxon>
        <taxon>Sesamum</taxon>
    </lineage>
</organism>